<keyword evidence="5" id="KW-0378">Hydrolase</keyword>
<dbReference type="SUPFAM" id="SSF49785">
    <property type="entry name" value="Galactose-binding domain-like"/>
    <property type="match status" value="1"/>
</dbReference>
<comment type="caution">
    <text evidence="9">The sequence shown here is derived from an EMBL/GenBank/DDBJ whole genome shotgun (WGS) entry which is preliminary data.</text>
</comment>
<feature type="domain" description="Beta galactosidase small chain/" evidence="8">
    <location>
        <begin position="678"/>
        <end position="943"/>
    </location>
</feature>
<dbReference type="SUPFAM" id="SSF51445">
    <property type="entry name" value="(Trans)glycosidases"/>
    <property type="match status" value="1"/>
</dbReference>
<dbReference type="PANTHER" id="PTHR46323:SF2">
    <property type="entry name" value="BETA-GALACTOSIDASE"/>
    <property type="match status" value="1"/>
</dbReference>
<dbReference type="SUPFAM" id="SSF74650">
    <property type="entry name" value="Galactose mutarotase-like"/>
    <property type="match status" value="1"/>
</dbReference>
<dbReference type="InterPro" id="IPR006101">
    <property type="entry name" value="Glyco_hydro_2"/>
</dbReference>
<dbReference type="EC" id="3.2.1.23" evidence="3"/>
<evidence type="ECO:0000256" key="5">
    <source>
        <dbReference type="ARBA" id="ARBA00022801"/>
    </source>
</evidence>
<evidence type="ECO:0000256" key="7">
    <source>
        <dbReference type="ARBA" id="ARBA00032230"/>
    </source>
</evidence>
<protein>
    <recommendedName>
        <fullName evidence="4">Beta-galactosidase</fullName>
        <ecNumber evidence="3">3.2.1.23</ecNumber>
    </recommendedName>
    <alternativeName>
        <fullName evidence="7">Lactase</fullName>
    </alternativeName>
</protein>
<dbReference type="PROSITE" id="PS00719">
    <property type="entry name" value="GLYCOSYL_HYDROL_F2_1"/>
    <property type="match status" value="1"/>
</dbReference>
<dbReference type="GO" id="GO:0009341">
    <property type="term" value="C:beta-galactosidase complex"/>
    <property type="evidence" value="ECO:0007669"/>
    <property type="project" value="InterPro"/>
</dbReference>
<dbReference type="PRINTS" id="PR00132">
    <property type="entry name" value="GLHYDRLASE2"/>
</dbReference>
<dbReference type="InterPro" id="IPR023230">
    <property type="entry name" value="Glyco_hydro_2_CS"/>
</dbReference>
<sequence length="944" mass="104811">MFETSRGTLPPRAWSRSDAGRVDLSGTWAFRYGDSPEAPADFVEALPEGWGEIKVPGHWQLQGHGAPIYTNQRYPIPVDVPRVPDENPTGDYAREFDVPASWDGGRIVLRFEGVDSFARVWVNGSEIGSTSASRLPNEFDVTDHVRRGERNLVAVRVAQWSANSYIEDQDMWWLSGLFREVTLLHRPDGSIGDHVITADFDAAAGLGTLSATADVPARLVVPELGVDVAAGESVELAVEPWSAEEPRLYRGTLASESETIELAIGFRRVEVADGVLVVNGRPIQFRGVNRHEFHPETGRALDEQTMLDDVLLMKRHNLNAVRTSHYPPHPRFLELCDEYGLWVIDECDFETHGFGGQGFSSGPGNPVDDERWQPALVERMRRMVIRDRNRPSILMWSLGNECGPGRNIAPMANAGRELDTTRLIHYERDFTSEHVDIHANMYLDFHDLEALGRREEEALDDAALDAHRRAQPFILSEYAHAMGNGPGGLTEYQELFDRYPRLAGGFIWEWIDQAILTTDAEGREFYGYGGDFGEEIHDGHFVADGLLFPDRTPSPGLIEAKKVFEPLRIEAASDRIRLESARDAVTTRDLAARWSLETEGEVVASGTLDLPPVPAREVVEIAMPDLPETAGETWFTVRAVLAADAPWAEAGHEVATGQWQLTEPATREPARVTVAEPAVGPGSFDGHGRLESLGPLLVDAPHLDVWRAPIDNDHCFWGFEPPVMDAWLREGLDRMHHRTDEVTWRGDSLEVVTRTAAANSRLALVSRWLWTSDGGGLDLALTVTPEGEWTTPLPRLGIRLGLPGVFSDAEWFGRGPGESYVDSHRAALIGRYRSSIDGLQTPYVMPQDNGQRSETRWVELTSTDGASLRVSGAEPFGFTARRWTTEQLAAATHPSDLVAGDRVWLTLDAYQYGLGSASCGAAVHPKYRHLPEETTMRIRFDVRG</sequence>
<dbReference type="InterPro" id="IPR023232">
    <property type="entry name" value="Glyco_hydro_2_AS"/>
</dbReference>
<dbReference type="InterPro" id="IPR032312">
    <property type="entry name" value="LacZ_4"/>
</dbReference>
<dbReference type="AlphaFoldDB" id="A0A367Y876"/>
<dbReference type="SUPFAM" id="SSF49303">
    <property type="entry name" value="beta-Galactosidase/glucuronidase domain"/>
    <property type="match status" value="2"/>
</dbReference>
<dbReference type="Pfam" id="PF02836">
    <property type="entry name" value="Glyco_hydro_2_C"/>
    <property type="match status" value="1"/>
</dbReference>
<dbReference type="InterPro" id="IPR014718">
    <property type="entry name" value="GH-type_carb-bd"/>
</dbReference>
<dbReference type="InterPro" id="IPR004199">
    <property type="entry name" value="B-gal_small/dom_5"/>
</dbReference>
<dbReference type="Proteomes" id="UP000253508">
    <property type="component" value="Unassembled WGS sequence"/>
</dbReference>
<dbReference type="GO" id="GO:0005990">
    <property type="term" value="P:lactose catabolic process"/>
    <property type="evidence" value="ECO:0007669"/>
    <property type="project" value="TreeGrafter"/>
</dbReference>
<evidence type="ECO:0000256" key="1">
    <source>
        <dbReference type="ARBA" id="ARBA00001412"/>
    </source>
</evidence>
<dbReference type="OrthoDB" id="9762066at2"/>
<dbReference type="InterPro" id="IPR036156">
    <property type="entry name" value="Beta-gal/glucu_dom_sf"/>
</dbReference>
<evidence type="ECO:0000313" key="10">
    <source>
        <dbReference type="Proteomes" id="UP000253508"/>
    </source>
</evidence>
<dbReference type="InterPro" id="IPR013783">
    <property type="entry name" value="Ig-like_fold"/>
</dbReference>
<keyword evidence="10" id="KW-1185">Reference proteome</keyword>
<dbReference type="Pfam" id="PF02929">
    <property type="entry name" value="Bgal_small_N"/>
    <property type="match status" value="1"/>
</dbReference>
<evidence type="ECO:0000256" key="4">
    <source>
        <dbReference type="ARBA" id="ARBA00013303"/>
    </source>
</evidence>
<dbReference type="GO" id="GO:0030246">
    <property type="term" value="F:carbohydrate binding"/>
    <property type="evidence" value="ECO:0007669"/>
    <property type="project" value="InterPro"/>
</dbReference>
<dbReference type="Gene3D" id="2.60.120.260">
    <property type="entry name" value="Galactose-binding domain-like"/>
    <property type="match status" value="1"/>
</dbReference>
<dbReference type="InterPro" id="IPR008979">
    <property type="entry name" value="Galactose-bd-like_sf"/>
</dbReference>
<dbReference type="InterPro" id="IPR017853">
    <property type="entry name" value="GH"/>
</dbReference>
<evidence type="ECO:0000256" key="3">
    <source>
        <dbReference type="ARBA" id="ARBA00012756"/>
    </source>
</evidence>
<dbReference type="InterPro" id="IPR006103">
    <property type="entry name" value="Glyco_hydro_2_cat"/>
</dbReference>
<dbReference type="InterPro" id="IPR011013">
    <property type="entry name" value="Gal_mutarotase_sf_dom"/>
</dbReference>
<dbReference type="PROSITE" id="PS00608">
    <property type="entry name" value="GLYCOSYL_HYDROL_F2_2"/>
    <property type="match status" value="1"/>
</dbReference>
<dbReference type="Pfam" id="PF16353">
    <property type="entry name" value="LacZ_4"/>
    <property type="match status" value="1"/>
</dbReference>
<evidence type="ECO:0000256" key="6">
    <source>
        <dbReference type="ARBA" id="ARBA00023295"/>
    </source>
</evidence>
<dbReference type="GO" id="GO:0004565">
    <property type="term" value="F:beta-galactosidase activity"/>
    <property type="evidence" value="ECO:0007669"/>
    <property type="project" value="UniProtKB-EC"/>
</dbReference>
<evidence type="ECO:0000256" key="2">
    <source>
        <dbReference type="ARBA" id="ARBA00007401"/>
    </source>
</evidence>
<name>A0A367Y876_9MICO</name>
<keyword evidence="6" id="KW-0326">Glycosidase</keyword>
<dbReference type="EMBL" id="QORO01000001">
    <property type="protein sequence ID" value="RCK62074.1"/>
    <property type="molecule type" value="Genomic_DNA"/>
</dbReference>
<accession>A0A367Y876</accession>
<dbReference type="Gene3D" id="2.60.40.10">
    <property type="entry name" value="Immunoglobulins"/>
    <property type="match status" value="2"/>
</dbReference>
<comment type="similarity">
    <text evidence="2">Belongs to the glycosyl hydrolase 2 family.</text>
</comment>
<dbReference type="Gene3D" id="2.70.98.10">
    <property type="match status" value="1"/>
</dbReference>
<dbReference type="SMART" id="SM01038">
    <property type="entry name" value="Bgal_small_N"/>
    <property type="match status" value="1"/>
</dbReference>
<dbReference type="InterPro" id="IPR050347">
    <property type="entry name" value="Bact_Beta-galactosidase"/>
</dbReference>
<comment type="catalytic activity">
    <reaction evidence="1">
        <text>Hydrolysis of terminal non-reducing beta-D-galactose residues in beta-D-galactosides.</text>
        <dbReference type="EC" id="3.2.1.23"/>
    </reaction>
</comment>
<evidence type="ECO:0000259" key="8">
    <source>
        <dbReference type="SMART" id="SM01038"/>
    </source>
</evidence>
<evidence type="ECO:0000313" key="9">
    <source>
        <dbReference type="EMBL" id="RCK62074.1"/>
    </source>
</evidence>
<dbReference type="Gene3D" id="3.20.20.80">
    <property type="entry name" value="Glycosidases"/>
    <property type="match status" value="1"/>
</dbReference>
<dbReference type="PANTHER" id="PTHR46323">
    <property type="entry name" value="BETA-GALACTOSIDASE"/>
    <property type="match status" value="1"/>
</dbReference>
<gene>
    <name evidence="9" type="ORF">DTO57_05590</name>
</gene>
<reference evidence="9 10" key="1">
    <citation type="submission" date="2018-07" db="EMBL/GenBank/DDBJ databases">
        <title>Microbacterium endoborsara sp. nov., a novel actinobacterium isolated from Borszczowia aralocaspica.</title>
        <authorList>
            <person name="An D."/>
        </authorList>
    </citation>
    <scope>NUCLEOTIDE SEQUENCE [LARGE SCALE GENOMIC DNA]</scope>
    <source>
        <strain evidence="9 10">C1.15228</strain>
    </source>
</reference>
<proteinExistence type="inferred from homology"/>
<dbReference type="InterPro" id="IPR006104">
    <property type="entry name" value="Glyco_hydro_2_N"/>
</dbReference>
<organism evidence="9 10">
    <name type="scientific">Microbacterium sorbitolivorans</name>
    <dbReference type="NCBI Taxonomy" id="1867410"/>
    <lineage>
        <taxon>Bacteria</taxon>
        <taxon>Bacillati</taxon>
        <taxon>Actinomycetota</taxon>
        <taxon>Actinomycetes</taxon>
        <taxon>Micrococcales</taxon>
        <taxon>Microbacteriaceae</taxon>
        <taxon>Microbacterium</taxon>
    </lineage>
</organism>
<dbReference type="Pfam" id="PF02837">
    <property type="entry name" value="Glyco_hydro_2_N"/>
    <property type="match status" value="1"/>
</dbReference>